<evidence type="ECO:0000313" key="2">
    <source>
        <dbReference type="EMBL" id="ADI12991.1"/>
    </source>
</evidence>
<dbReference type="InterPro" id="IPR013783">
    <property type="entry name" value="Ig-like_fold"/>
</dbReference>
<feature type="compositionally biased region" description="Polar residues" evidence="1">
    <location>
        <begin position="55"/>
        <end position="66"/>
    </location>
</feature>
<dbReference type="KEGG" id="sbh:SBI_09873"/>
<accession>D7CDE9</accession>
<protein>
    <submittedName>
        <fullName evidence="2">Uncharacterized protein</fullName>
    </submittedName>
</protein>
<dbReference type="PATRIC" id="fig|749414.3.peg.10166"/>
<organism evidence="2 3">
    <name type="scientific">Streptomyces bingchenggensis (strain BCW-1)</name>
    <dbReference type="NCBI Taxonomy" id="749414"/>
    <lineage>
        <taxon>Bacteria</taxon>
        <taxon>Bacillati</taxon>
        <taxon>Actinomycetota</taxon>
        <taxon>Actinomycetes</taxon>
        <taxon>Kitasatosporales</taxon>
        <taxon>Streptomycetaceae</taxon>
        <taxon>Streptomyces</taxon>
    </lineage>
</organism>
<dbReference type="RefSeq" id="WP_014182438.1">
    <property type="nucleotide sequence ID" value="NC_016582.1"/>
</dbReference>
<proteinExistence type="predicted"/>
<name>D7CDE9_STRBB</name>
<dbReference type="HOGENOM" id="CLU_2669354_0_0_11"/>
<feature type="region of interest" description="Disordered" evidence="1">
    <location>
        <begin position="55"/>
        <end position="75"/>
    </location>
</feature>
<dbReference type="Proteomes" id="UP000000377">
    <property type="component" value="Chromosome"/>
</dbReference>
<dbReference type="EMBL" id="CP002047">
    <property type="protein sequence ID" value="ADI12991.1"/>
    <property type="molecule type" value="Genomic_DNA"/>
</dbReference>
<evidence type="ECO:0000313" key="3">
    <source>
        <dbReference type="Proteomes" id="UP000000377"/>
    </source>
</evidence>
<evidence type="ECO:0000256" key="1">
    <source>
        <dbReference type="SAM" id="MobiDB-lite"/>
    </source>
</evidence>
<reference evidence="2 3" key="1">
    <citation type="journal article" date="2010" name="J. Bacteriol.">
        <title>Genome sequence of the milbemycin-producing bacterium Streptomyces bingchenggensis.</title>
        <authorList>
            <person name="Wang X.J."/>
            <person name="Yan Y.J."/>
            <person name="Zhang B."/>
            <person name="An J."/>
            <person name="Wang J.J."/>
            <person name="Tian J."/>
            <person name="Jiang L."/>
            <person name="Chen Y.H."/>
            <person name="Huang S.X."/>
            <person name="Yin M."/>
            <person name="Zhang J."/>
            <person name="Gao A.L."/>
            <person name="Liu C.X."/>
            <person name="Zhu Z.X."/>
            <person name="Xiang W.S."/>
        </authorList>
    </citation>
    <scope>NUCLEOTIDE SEQUENCE [LARGE SCALE GENOMIC DNA]</scope>
    <source>
        <strain evidence="2 3">BCW-1</strain>
    </source>
</reference>
<gene>
    <name evidence="2" type="ordered locus">SBI_09873</name>
</gene>
<keyword evidence="3" id="KW-1185">Reference proteome</keyword>
<dbReference type="Gene3D" id="2.60.40.10">
    <property type="entry name" value="Immunoglobulins"/>
    <property type="match status" value="1"/>
</dbReference>
<sequence>MPPPGTGVPTGNVVTAIDNVDNTVFFTILTLDSNGFTLFTDNTLPADAYTVSSQYGGDTNFNQSPIDTDPHIINP</sequence>
<dbReference type="AlphaFoldDB" id="D7CDE9"/>
<dbReference type="GO" id="GO:0005975">
    <property type="term" value="P:carbohydrate metabolic process"/>
    <property type="evidence" value="ECO:0007669"/>
    <property type="project" value="UniProtKB-ARBA"/>
</dbReference>